<feature type="transmembrane region" description="Helical" evidence="3">
    <location>
        <begin position="66"/>
        <end position="85"/>
    </location>
</feature>
<dbReference type="Proteomes" id="UP000634919">
    <property type="component" value="Unassembled WGS sequence"/>
</dbReference>
<evidence type="ECO:0000313" key="5">
    <source>
        <dbReference type="EMBL" id="MBD7959675.1"/>
    </source>
</evidence>
<dbReference type="SUPFAM" id="SSF55073">
    <property type="entry name" value="Nucleotide cyclase"/>
    <property type="match status" value="1"/>
</dbReference>
<dbReference type="RefSeq" id="WP_191722084.1">
    <property type="nucleotide sequence ID" value="NZ_JACSQK010000002.1"/>
</dbReference>
<feature type="transmembrane region" description="Helical" evidence="3">
    <location>
        <begin position="149"/>
        <end position="167"/>
    </location>
</feature>
<dbReference type="CDD" id="cd01949">
    <property type="entry name" value="GGDEF"/>
    <property type="match status" value="1"/>
</dbReference>
<dbReference type="Pfam" id="PF00990">
    <property type="entry name" value="GGDEF"/>
    <property type="match status" value="1"/>
</dbReference>
<organism evidence="5 6">
    <name type="scientific">Comamonas avium</name>
    <dbReference type="NCBI Taxonomy" id="2762231"/>
    <lineage>
        <taxon>Bacteria</taxon>
        <taxon>Pseudomonadati</taxon>
        <taxon>Pseudomonadota</taxon>
        <taxon>Betaproteobacteria</taxon>
        <taxon>Burkholderiales</taxon>
        <taxon>Comamonadaceae</taxon>
        <taxon>Comamonas</taxon>
    </lineage>
</organism>
<evidence type="ECO:0000313" key="6">
    <source>
        <dbReference type="Proteomes" id="UP000634919"/>
    </source>
</evidence>
<keyword evidence="6" id="KW-1185">Reference proteome</keyword>
<dbReference type="InterPro" id="IPR050469">
    <property type="entry name" value="Diguanylate_Cyclase"/>
</dbReference>
<comment type="caution">
    <text evidence="5">The sequence shown here is derived from an EMBL/GenBank/DDBJ whole genome shotgun (WGS) entry which is preliminary data.</text>
</comment>
<feature type="transmembrane region" description="Helical" evidence="3">
    <location>
        <begin position="32"/>
        <end position="54"/>
    </location>
</feature>
<dbReference type="Gene3D" id="3.30.70.270">
    <property type="match status" value="1"/>
</dbReference>
<comment type="catalytic activity">
    <reaction evidence="2">
        <text>2 GTP = 3',3'-c-di-GMP + 2 diphosphate</text>
        <dbReference type="Rhea" id="RHEA:24898"/>
        <dbReference type="ChEBI" id="CHEBI:33019"/>
        <dbReference type="ChEBI" id="CHEBI:37565"/>
        <dbReference type="ChEBI" id="CHEBI:58805"/>
        <dbReference type="EC" id="2.7.7.65"/>
    </reaction>
</comment>
<protein>
    <recommendedName>
        <fullName evidence="1">diguanylate cyclase</fullName>
        <ecNumber evidence="1">2.7.7.65</ecNumber>
    </recommendedName>
</protein>
<dbReference type="InterPro" id="IPR029787">
    <property type="entry name" value="Nucleotide_cyclase"/>
</dbReference>
<keyword evidence="3" id="KW-1133">Transmembrane helix</keyword>
<dbReference type="EMBL" id="JACSQK010000002">
    <property type="protein sequence ID" value="MBD7959675.1"/>
    <property type="molecule type" value="Genomic_DNA"/>
</dbReference>
<keyword evidence="3" id="KW-0472">Membrane</keyword>
<evidence type="ECO:0000259" key="4">
    <source>
        <dbReference type="PROSITE" id="PS50887"/>
    </source>
</evidence>
<feature type="domain" description="GGDEF" evidence="4">
    <location>
        <begin position="238"/>
        <end position="371"/>
    </location>
</feature>
<feature type="transmembrane region" description="Helical" evidence="3">
    <location>
        <begin position="117"/>
        <end position="137"/>
    </location>
</feature>
<evidence type="ECO:0000256" key="2">
    <source>
        <dbReference type="ARBA" id="ARBA00034247"/>
    </source>
</evidence>
<dbReference type="EC" id="2.7.7.65" evidence="1"/>
<accession>A0ABR8S875</accession>
<feature type="transmembrane region" description="Helical" evidence="3">
    <location>
        <begin position="6"/>
        <end position="25"/>
    </location>
</feature>
<dbReference type="InterPro" id="IPR043128">
    <property type="entry name" value="Rev_trsase/Diguanyl_cyclase"/>
</dbReference>
<dbReference type="PANTHER" id="PTHR45138">
    <property type="entry name" value="REGULATORY COMPONENTS OF SENSORY TRANSDUCTION SYSTEM"/>
    <property type="match status" value="1"/>
</dbReference>
<evidence type="ECO:0000256" key="1">
    <source>
        <dbReference type="ARBA" id="ARBA00012528"/>
    </source>
</evidence>
<dbReference type="PANTHER" id="PTHR45138:SF9">
    <property type="entry name" value="DIGUANYLATE CYCLASE DGCM-RELATED"/>
    <property type="match status" value="1"/>
</dbReference>
<feature type="transmembrane region" description="Helical" evidence="3">
    <location>
        <begin position="179"/>
        <end position="201"/>
    </location>
</feature>
<dbReference type="InterPro" id="IPR000160">
    <property type="entry name" value="GGDEF_dom"/>
</dbReference>
<keyword evidence="3" id="KW-0812">Transmembrane</keyword>
<proteinExistence type="predicted"/>
<evidence type="ECO:0000256" key="3">
    <source>
        <dbReference type="SAM" id="Phobius"/>
    </source>
</evidence>
<dbReference type="SMART" id="SM00267">
    <property type="entry name" value="GGDEF"/>
    <property type="match status" value="1"/>
</dbReference>
<feature type="transmembrane region" description="Helical" evidence="3">
    <location>
        <begin position="92"/>
        <end position="111"/>
    </location>
</feature>
<reference evidence="5 6" key="1">
    <citation type="submission" date="2020-08" db="EMBL/GenBank/DDBJ databases">
        <title>A Genomic Blueprint of the Chicken Gut Microbiome.</title>
        <authorList>
            <person name="Gilroy R."/>
            <person name="Ravi A."/>
            <person name="Getino M."/>
            <person name="Pursley I."/>
            <person name="Horton D.L."/>
            <person name="Alikhan N.-F."/>
            <person name="Baker D."/>
            <person name="Gharbi K."/>
            <person name="Hall N."/>
            <person name="Watson M."/>
            <person name="Adriaenssens E.M."/>
            <person name="Foster-Nyarko E."/>
            <person name="Jarju S."/>
            <person name="Secka A."/>
            <person name="Antonio M."/>
            <person name="Oren A."/>
            <person name="Chaudhuri R."/>
            <person name="La Ragione R.M."/>
            <person name="Hildebrand F."/>
            <person name="Pallen M.J."/>
        </authorList>
    </citation>
    <scope>NUCLEOTIDE SEQUENCE [LARGE SCALE GENOMIC DNA]</scope>
    <source>
        <strain evidence="5 6">Sa2CVA6</strain>
    </source>
</reference>
<dbReference type="NCBIfam" id="TIGR00254">
    <property type="entry name" value="GGDEF"/>
    <property type="match status" value="1"/>
</dbReference>
<dbReference type="PROSITE" id="PS50887">
    <property type="entry name" value="GGDEF"/>
    <property type="match status" value="1"/>
</dbReference>
<sequence>MAPIYLPFAASILLALMAAISGIVWHYHRKHLNLLCLAGGLLLAGCAQAVYALWGAQAGWGEHVHMGLLSGAAAVAVAQSVAMRFGRRVQVIWVAAGAGVMAVGAWYFMLISPSAHGHWVVAALGLALILGHVLPVTWSLASRHRMERMLLLVYTAISALVLCSPWLNAEAISSQVAAWMWSLLIPLSGGLLVAAMVGCTLTDGLPVLCTGLDRDALTGLLSRRAFDAVCGSHPATQQISVLVLCDLDNFQRINNQFGTTVGNEVLRSFAQLLQSSVREGDHVARIGGEEFGMALRDIDMDNAQALIQRITHSMRQQSWGGTVANGEQLTASFGLAMVRENDSLQQGLHRADVLLCQAKDAGSNRVGVEAVAAGSAPSFG</sequence>
<name>A0ABR8S875_9BURK</name>
<gene>
    <name evidence="5" type="ORF">H9646_04200</name>
</gene>